<reference evidence="1" key="1">
    <citation type="submission" date="2021-03" db="EMBL/GenBank/DDBJ databases">
        <title>Bacillus suaedae sp. nov., isolated from Suaeda aralocaspica.</title>
        <authorList>
            <person name="Lei R.F.R."/>
        </authorList>
    </citation>
    <scope>NUCLEOTIDE SEQUENCE</scope>
    <source>
        <strain evidence="1">YZJH907-2</strain>
    </source>
</reference>
<keyword evidence="2" id="KW-1185">Reference proteome</keyword>
<gene>
    <name evidence="1" type="ORF">J7W16_06040</name>
</gene>
<protein>
    <submittedName>
        <fullName evidence="1">DUF2564 family protein</fullName>
    </submittedName>
</protein>
<proteinExistence type="predicted"/>
<dbReference type="AlphaFoldDB" id="A0A940WUU7"/>
<comment type="caution">
    <text evidence="1">The sequence shown here is derived from an EMBL/GenBank/DDBJ whole genome shotgun (WGS) entry which is preliminary data.</text>
</comment>
<evidence type="ECO:0000313" key="1">
    <source>
        <dbReference type="EMBL" id="MBP3950688.1"/>
    </source>
</evidence>
<name>A0A940WUU7_9BACI</name>
<dbReference type="InterPro" id="IPR020314">
    <property type="entry name" value="Uncharacterised_YpzA"/>
</dbReference>
<dbReference type="Proteomes" id="UP000678228">
    <property type="component" value="Unassembled WGS sequence"/>
</dbReference>
<sequence>MSSKNEFNDVKQVEMSILSAEHMVGQATRTMDEEQIQAATDAIKTAKQQLSHALAHQTGVDDAFYEMATELLHKADHQLKEAKK</sequence>
<evidence type="ECO:0000313" key="2">
    <source>
        <dbReference type="Proteomes" id="UP000678228"/>
    </source>
</evidence>
<dbReference type="Pfam" id="PF10819">
    <property type="entry name" value="DUF2564"/>
    <property type="match status" value="1"/>
</dbReference>
<organism evidence="1 2">
    <name type="scientific">Halalkalibacter suaedae</name>
    <dbReference type="NCBI Taxonomy" id="2822140"/>
    <lineage>
        <taxon>Bacteria</taxon>
        <taxon>Bacillati</taxon>
        <taxon>Bacillota</taxon>
        <taxon>Bacilli</taxon>
        <taxon>Bacillales</taxon>
        <taxon>Bacillaceae</taxon>
        <taxon>Halalkalibacter</taxon>
    </lineage>
</organism>
<dbReference type="RefSeq" id="WP_210596372.1">
    <property type="nucleotide sequence ID" value="NZ_JAGKSQ010000002.1"/>
</dbReference>
<dbReference type="EMBL" id="JAGKSQ010000002">
    <property type="protein sequence ID" value="MBP3950688.1"/>
    <property type="molecule type" value="Genomic_DNA"/>
</dbReference>
<accession>A0A940WUU7</accession>